<dbReference type="GO" id="GO:0001156">
    <property type="term" value="F:TFIIIC-class transcription factor complex binding"/>
    <property type="evidence" value="ECO:0007669"/>
    <property type="project" value="TreeGrafter"/>
</dbReference>
<feature type="region of interest" description="Disordered" evidence="1">
    <location>
        <begin position="220"/>
        <end position="240"/>
    </location>
</feature>
<keyword evidence="4" id="KW-1185">Reference proteome</keyword>
<dbReference type="GO" id="GO:0000126">
    <property type="term" value="C:transcription factor TFIIIB complex"/>
    <property type="evidence" value="ECO:0007669"/>
    <property type="project" value="TreeGrafter"/>
</dbReference>
<feature type="region of interest" description="Disordered" evidence="1">
    <location>
        <begin position="77"/>
        <end position="188"/>
    </location>
</feature>
<sequence>MIRRSRISVRPNVRPASRPPTASRDASQDDLQRPASPSAVGTLSLDLQSPACRAAGLHSVLRILRLAGFLFSSDSFSSRHVGGQNSAPSPLATVGTQRRKRISVLPNVAKPRTAAASTPASAPGPAHAPAPAPVPAPGPAHVPAPAPAPGPTHVPAPAPAPAHAPAPAPVPGPETESLSANQEAGISCSSKELQTSIYESPSGLSESWPAPSERKTIVLEKQDGDSPGKGQLGGKTHPRSITHIPLALMTLNDPGDRLRLARAKKLRELLKKAMRKDKVEKQQRPRVGSKEPKTVKDHTKMTMRELIYYLPPSNPMTSYTEDEQRVTEMVLPSSPTEKPLVSQPVCPEPVEAAEEDEEMVGSRLEEDESLLAPRVKVAEDGSLIIDEESLTVEVLRVKGPNPAEERDPIFERGSTTTYSSFRKGTYTKPWSIRETDMFFLAISMVGTDFSMISQLFPHRARIEIKFKKEERTNSWRIDKAFSKLKVFTADCSRSVLRET</sequence>
<evidence type="ECO:0000313" key="4">
    <source>
        <dbReference type="Proteomes" id="UP000314983"/>
    </source>
</evidence>
<feature type="region of interest" description="Disordered" evidence="1">
    <location>
        <begin position="1"/>
        <end position="42"/>
    </location>
</feature>
<protein>
    <submittedName>
        <fullName evidence="3">Zgc:162472</fullName>
    </submittedName>
</protein>
<dbReference type="InterPro" id="IPR009057">
    <property type="entry name" value="Homeodomain-like_sf"/>
</dbReference>
<reference evidence="3" key="5">
    <citation type="submission" date="2025-09" db="UniProtKB">
        <authorList>
            <consortium name="Ensembl"/>
        </authorList>
    </citation>
    <scope>IDENTIFICATION</scope>
</reference>
<feature type="compositionally biased region" description="Polar residues" evidence="1">
    <location>
        <begin position="176"/>
        <end position="188"/>
    </location>
</feature>
<name>A0A4W4FTL5_ELEEL</name>
<dbReference type="GO" id="GO:0070898">
    <property type="term" value="P:RNA polymerase III preinitiation complex assembly"/>
    <property type="evidence" value="ECO:0007669"/>
    <property type="project" value="TreeGrafter"/>
</dbReference>
<reference evidence="3" key="4">
    <citation type="submission" date="2025-08" db="UniProtKB">
        <authorList>
            <consortium name="Ensembl"/>
        </authorList>
    </citation>
    <scope>IDENTIFICATION</scope>
</reference>
<evidence type="ECO:0000313" key="3">
    <source>
        <dbReference type="Ensembl" id="ENSEEEP00000028372.2"/>
    </source>
</evidence>
<dbReference type="InterPro" id="IPR039467">
    <property type="entry name" value="TFIIIB_B''_Myb"/>
</dbReference>
<dbReference type="PANTHER" id="PTHR22929">
    <property type="entry name" value="RNA POLYMERASE III TRANSCRIPTION INITIATION FACTOR B"/>
    <property type="match status" value="1"/>
</dbReference>
<dbReference type="Proteomes" id="UP000314983">
    <property type="component" value="Chromosome 6"/>
</dbReference>
<feature type="compositionally biased region" description="Low complexity" evidence="1">
    <location>
        <begin position="114"/>
        <end position="125"/>
    </location>
</feature>
<organism evidence="3 4">
    <name type="scientific">Electrophorus electricus</name>
    <name type="common">Electric eel</name>
    <name type="synonym">Gymnotus electricus</name>
    <dbReference type="NCBI Taxonomy" id="8005"/>
    <lineage>
        <taxon>Eukaryota</taxon>
        <taxon>Metazoa</taxon>
        <taxon>Chordata</taxon>
        <taxon>Craniata</taxon>
        <taxon>Vertebrata</taxon>
        <taxon>Euteleostomi</taxon>
        <taxon>Actinopterygii</taxon>
        <taxon>Neopterygii</taxon>
        <taxon>Teleostei</taxon>
        <taxon>Ostariophysi</taxon>
        <taxon>Gymnotiformes</taxon>
        <taxon>Gymnotoidei</taxon>
        <taxon>Gymnotidae</taxon>
        <taxon>Electrophorus</taxon>
    </lineage>
</organism>
<feature type="region of interest" description="Disordered" evidence="1">
    <location>
        <begin position="275"/>
        <end position="296"/>
    </location>
</feature>
<evidence type="ECO:0000256" key="1">
    <source>
        <dbReference type="SAM" id="MobiDB-lite"/>
    </source>
</evidence>
<feature type="compositionally biased region" description="Pro residues" evidence="1">
    <location>
        <begin position="126"/>
        <end position="172"/>
    </location>
</feature>
<feature type="compositionally biased region" description="Polar residues" evidence="1">
    <location>
        <begin position="77"/>
        <end position="88"/>
    </location>
</feature>
<reference evidence="3" key="3">
    <citation type="submission" date="2020-05" db="EMBL/GenBank/DDBJ databases">
        <title>Electrophorus electricus (electric eel) genome, fEleEle1, primary haplotype.</title>
        <authorList>
            <person name="Myers G."/>
            <person name="Meyer A."/>
            <person name="Fedrigo O."/>
            <person name="Formenti G."/>
            <person name="Rhie A."/>
            <person name="Tracey A."/>
            <person name="Sims Y."/>
            <person name="Jarvis E.D."/>
        </authorList>
    </citation>
    <scope>NUCLEOTIDE SEQUENCE [LARGE SCALE GENOMIC DNA]</scope>
</reference>
<proteinExistence type="predicted"/>
<feature type="domain" description="Transcription factor TFIIIB component B'' Myb" evidence="2">
    <location>
        <begin position="420"/>
        <end position="486"/>
    </location>
</feature>
<dbReference type="SUPFAM" id="SSF46689">
    <property type="entry name" value="Homeodomain-like"/>
    <property type="match status" value="1"/>
</dbReference>
<dbReference type="Ensembl" id="ENSEEET00000028698.2">
    <property type="protein sequence ID" value="ENSEEEP00000028372.2"/>
    <property type="gene ID" value="ENSEEEG00000013642.2"/>
</dbReference>
<reference evidence="4" key="1">
    <citation type="journal article" date="2014" name="Science">
        <title>Nonhuman genetics. Genomic basis for the convergent evolution of electric organs.</title>
        <authorList>
            <person name="Gallant J.R."/>
            <person name="Traeger L.L."/>
            <person name="Volkening J.D."/>
            <person name="Moffett H."/>
            <person name="Chen P.H."/>
            <person name="Novina C.D."/>
            <person name="Phillips G.N.Jr."/>
            <person name="Anand R."/>
            <person name="Wells G.B."/>
            <person name="Pinch M."/>
            <person name="Guth R."/>
            <person name="Unguez G.A."/>
            <person name="Albert J.S."/>
            <person name="Zakon H.H."/>
            <person name="Samanta M.P."/>
            <person name="Sussman M.R."/>
        </authorList>
    </citation>
    <scope>NUCLEOTIDE SEQUENCE [LARGE SCALE GENOMIC DNA]</scope>
</reference>
<dbReference type="STRING" id="8005.ENSEEEP00000028372"/>
<dbReference type="Pfam" id="PF15963">
    <property type="entry name" value="Myb_DNA-bind_7"/>
    <property type="match status" value="1"/>
</dbReference>
<reference evidence="4" key="2">
    <citation type="journal article" date="2017" name="Sci. Adv.">
        <title>A tail of two voltages: Proteomic comparison of the three electric organs of the electric eel.</title>
        <authorList>
            <person name="Traeger L.L."/>
            <person name="Sabat G."/>
            <person name="Barrett-Wilt G.A."/>
            <person name="Wells G.B."/>
            <person name="Sussman M.R."/>
        </authorList>
    </citation>
    <scope>NUCLEOTIDE SEQUENCE [LARGE SCALE GENOMIC DNA]</scope>
</reference>
<dbReference type="PANTHER" id="PTHR22929:SF0">
    <property type="entry name" value="TRANSCRIPTION FACTOR TFIIIB COMPONENT B'' HOMOLOG"/>
    <property type="match status" value="1"/>
</dbReference>
<dbReference type="AlphaFoldDB" id="A0A4W4FTL5"/>
<dbReference type="GeneTree" id="ENSGT00390000012762"/>
<evidence type="ECO:0000259" key="2">
    <source>
        <dbReference type="Pfam" id="PF15963"/>
    </source>
</evidence>
<accession>A0A4W4FTL5</accession>